<evidence type="ECO:0000313" key="2">
    <source>
        <dbReference type="Proteomes" id="UP001062846"/>
    </source>
</evidence>
<gene>
    <name evidence="1" type="ORF">RHMOL_Rhmol13G0303300</name>
</gene>
<evidence type="ECO:0000313" key="1">
    <source>
        <dbReference type="EMBL" id="KAI8526385.1"/>
    </source>
</evidence>
<comment type="caution">
    <text evidence="1">The sequence shown here is derived from an EMBL/GenBank/DDBJ whole genome shotgun (WGS) entry which is preliminary data.</text>
</comment>
<dbReference type="EMBL" id="CM046400">
    <property type="protein sequence ID" value="KAI8526385.1"/>
    <property type="molecule type" value="Genomic_DNA"/>
</dbReference>
<organism evidence="1 2">
    <name type="scientific">Rhododendron molle</name>
    <name type="common">Chinese azalea</name>
    <name type="synonym">Azalea mollis</name>
    <dbReference type="NCBI Taxonomy" id="49168"/>
    <lineage>
        <taxon>Eukaryota</taxon>
        <taxon>Viridiplantae</taxon>
        <taxon>Streptophyta</taxon>
        <taxon>Embryophyta</taxon>
        <taxon>Tracheophyta</taxon>
        <taxon>Spermatophyta</taxon>
        <taxon>Magnoliopsida</taxon>
        <taxon>eudicotyledons</taxon>
        <taxon>Gunneridae</taxon>
        <taxon>Pentapetalae</taxon>
        <taxon>asterids</taxon>
        <taxon>Ericales</taxon>
        <taxon>Ericaceae</taxon>
        <taxon>Ericoideae</taxon>
        <taxon>Rhodoreae</taxon>
        <taxon>Rhododendron</taxon>
    </lineage>
</organism>
<protein>
    <submittedName>
        <fullName evidence="1">Uncharacterized protein</fullName>
    </submittedName>
</protein>
<name>A0ACC0LCM2_RHOML</name>
<sequence>MGSGIDQVGVEELVKAGLDVEEAKVIDKGLKEAIGRTGGGRDPRELWREITARRLLRPSHPHPVHQLVYYSVYAGYDEAANGPPLYWFPSLYQAKRTNLGRLMETHGSKLLGTSYKDPITSFSLFQSFSAKHPEVYWSLVVKELSIQFRESPKCILDTSDESKHGGTWLPGSVLNIAECCLMSTNYPRKEDDSLAIVWRDEGCDDSQVNQMTMKELREQVMLVANALDTIFLKGDAIAIDMPMTVKAIIIYLAIVLAGFVVVPIADSFAAKEIATRLRVSRAKAVFTQDFIVRGGQKFPLYSRVVDADPAKAIVIPSSGKDVGVQLRRQDLSWKDFVNCVNHLPRSFASTGEASNIDDDLWLSSRAYYKPIVEVCGGTELASSYIIGSLEQPQAFGAFSSASMTTDFVILDENGVPYPCDQACIGEVGLFPRHMGATDRLLNADHEEVYFKGMPMYKGMKLRRHGDIIKRTAGGYFIVQGRADDTMNVGGIKTSSIEIERVCDRADESILETAAVTAAPPSGGPEQLAIFVVLKKGFNSEPDRLKKLFSKAIQMNLNPLFKVNFVKIVPEFPRTSSNKLLRRVLRDQLKRDLHIQSKI</sequence>
<reference evidence="1" key="1">
    <citation type="submission" date="2022-02" db="EMBL/GenBank/DDBJ databases">
        <title>Plant Genome Project.</title>
        <authorList>
            <person name="Zhang R.-G."/>
        </authorList>
    </citation>
    <scope>NUCLEOTIDE SEQUENCE</scope>
    <source>
        <strain evidence="1">AT1</strain>
    </source>
</reference>
<dbReference type="Proteomes" id="UP001062846">
    <property type="component" value="Chromosome 13"/>
</dbReference>
<accession>A0ACC0LCM2</accession>
<keyword evidence="2" id="KW-1185">Reference proteome</keyword>
<proteinExistence type="predicted"/>